<comment type="subcellular location">
    <subcellularLocation>
        <location evidence="2">Cell envelope</location>
    </subcellularLocation>
</comment>
<dbReference type="PROSITE" id="PS50006">
    <property type="entry name" value="FHA_DOMAIN"/>
    <property type="match status" value="1"/>
</dbReference>
<dbReference type="PANTHER" id="PTHR35038:SF8">
    <property type="entry name" value="C-TYPE POLYHEME CYTOCHROME OMCC"/>
    <property type="match status" value="1"/>
</dbReference>
<proteinExistence type="predicted"/>
<dbReference type="InterPro" id="IPR000253">
    <property type="entry name" value="FHA_dom"/>
</dbReference>
<keyword evidence="4" id="KW-0349">Heme</keyword>
<dbReference type="STRING" id="941907.SAMN06295910_1942"/>
<evidence type="ECO:0000256" key="8">
    <source>
        <dbReference type="ARBA" id="ARBA00023004"/>
    </source>
</evidence>
<dbReference type="InterPro" id="IPR008984">
    <property type="entry name" value="SMAD_FHA_dom_sf"/>
</dbReference>
<evidence type="ECO:0000256" key="9">
    <source>
        <dbReference type="SAM" id="MobiDB-lite"/>
    </source>
</evidence>
<keyword evidence="7" id="KW-0249">Electron transport</keyword>
<evidence type="ECO:0000256" key="2">
    <source>
        <dbReference type="ARBA" id="ARBA00004196"/>
    </source>
</evidence>
<organism evidence="12 13">
    <name type="scientific">Allosphingosinicella indica</name>
    <dbReference type="NCBI Taxonomy" id="941907"/>
    <lineage>
        <taxon>Bacteria</taxon>
        <taxon>Pseudomonadati</taxon>
        <taxon>Pseudomonadota</taxon>
        <taxon>Alphaproteobacteria</taxon>
        <taxon>Sphingomonadales</taxon>
        <taxon>Sphingomonadaceae</taxon>
        <taxon>Allosphingosinicella</taxon>
    </lineage>
</organism>
<evidence type="ECO:0000256" key="1">
    <source>
        <dbReference type="ARBA" id="ARBA00001926"/>
    </source>
</evidence>
<keyword evidence="10" id="KW-1133">Transmembrane helix</keyword>
<reference evidence="13" key="1">
    <citation type="submission" date="2017-04" db="EMBL/GenBank/DDBJ databases">
        <authorList>
            <person name="Varghese N."/>
            <person name="Submissions S."/>
        </authorList>
    </citation>
    <scope>NUCLEOTIDE SEQUENCE [LARGE SCALE GENOMIC DNA]</scope>
    <source>
        <strain evidence="13">Dd16</strain>
    </source>
</reference>
<dbReference type="InterPro" id="IPR036280">
    <property type="entry name" value="Multihaem_cyt_sf"/>
</dbReference>
<dbReference type="CDD" id="cd00060">
    <property type="entry name" value="FHA"/>
    <property type="match status" value="1"/>
</dbReference>
<dbReference type="Proteomes" id="UP000192934">
    <property type="component" value="Chromosome I"/>
</dbReference>
<keyword evidence="13" id="KW-1185">Reference proteome</keyword>
<dbReference type="AlphaFoldDB" id="A0A1X7GJH6"/>
<feature type="compositionally biased region" description="Basic and acidic residues" evidence="9">
    <location>
        <begin position="601"/>
        <end position="611"/>
    </location>
</feature>
<feature type="domain" description="FHA" evidence="11">
    <location>
        <begin position="28"/>
        <end position="82"/>
    </location>
</feature>
<evidence type="ECO:0000259" key="11">
    <source>
        <dbReference type="PROSITE" id="PS50006"/>
    </source>
</evidence>
<evidence type="ECO:0000256" key="3">
    <source>
        <dbReference type="ARBA" id="ARBA00022448"/>
    </source>
</evidence>
<dbReference type="Gene3D" id="3.90.10.10">
    <property type="entry name" value="Cytochrome C3"/>
    <property type="match status" value="3"/>
</dbReference>
<keyword evidence="10" id="KW-0472">Membrane</keyword>
<dbReference type="RefSeq" id="WP_085218589.1">
    <property type="nucleotide sequence ID" value="NZ_LT840185.1"/>
</dbReference>
<dbReference type="InterPro" id="IPR051829">
    <property type="entry name" value="Multiheme_Cytochr_ET"/>
</dbReference>
<dbReference type="GO" id="GO:0046872">
    <property type="term" value="F:metal ion binding"/>
    <property type="evidence" value="ECO:0007669"/>
    <property type="project" value="UniProtKB-KW"/>
</dbReference>
<dbReference type="Pfam" id="PF14537">
    <property type="entry name" value="Cytochrom_c3_2"/>
    <property type="match status" value="1"/>
</dbReference>
<dbReference type="GO" id="GO:0030313">
    <property type="term" value="C:cell envelope"/>
    <property type="evidence" value="ECO:0007669"/>
    <property type="project" value="UniProtKB-SubCell"/>
</dbReference>
<sequence length="617" mass="67291">MAFLTRQISHSAEGREIVRSARIDDDLIRIGRDPSCDIKLTDLAVALQHAVIERISGGQLGVSASTGLRVELNGSSVPFGRIDLAQGGEIRIASHLIRVMPTPAGADDVELVLERVAEGEGKLDAADDARFSLVSVMPTKRIAAWAVVVAVLLAFLAWPIKSAFDQRQAQAAQAASPPAAIPAAAQKFHADSMWSSGKLSQAHASLENNCVACHATPFVAVRDESCRDCHVSIHDHADPFRMARAQPDLSTWGRVQLAVKETFNLPPGRCVDCHKEHEGNQVMPVTEQRFCSDCHGGLDKKLPDTKLGNADDFGKTHPEFQPAVITRWNGDQPVLQRMSLAAKPKEMSNLKFPHDLHLSKTNGVAQMARRLGSRFGFGQAMECKDCHVATPDGVRFQPVDMETDCQMCHSLAFDRQGSTLRTLRHGDPAQVVADMRDFYRARVPNPPATLGGMSRRLPGENIDVRNQRQFQIANAAPGRAERAIRAVFSPGGACYDCHVVQPPPPGSLNYEIRPVAFPIRFMNHGWFDHKAHANETCTSCHKAESSASATDLMLPDLASCRTCHGGENSKADVPSSCAMCHDYHMDTGVPSMLIRQQVRGKRQDTTAKVEPAKAASR</sequence>
<evidence type="ECO:0000313" key="13">
    <source>
        <dbReference type="Proteomes" id="UP000192934"/>
    </source>
</evidence>
<evidence type="ECO:0000313" key="12">
    <source>
        <dbReference type="EMBL" id="SMF70753.1"/>
    </source>
</evidence>
<evidence type="ECO:0000256" key="7">
    <source>
        <dbReference type="ARBA" id="ARBA00022982"/>
    </source>
</evidence>
<keyword evidence="5" id="KW-0479">Metal-binding</keyword>
<dbReference type="InterPro" id="IPR012286">
    <property type="entry name" value="Tetrahaem_cytochrome"/>
</dbReference>
<keyword evidence="3" id="KW-0813">Transport</keyword>
<accession>A0A1X7GJH6</accession>
<comment type="cofactor">
    <cofactor evidence="1">
        <name>heme c</name>
        <dbReference type="ChEBI" id="CHEBI:61717"/>
    </cofactor>
</comment>
<dbReference type="OrthoDB" id="7387371at2"/>
<evidence type="ECO:0000256" key="5">
    <source>
        <dbReference type="ARBA" id="ARBA00022723"/>
    </source>
</evidence>
<dbReference type="SUPFAM" id="SSF49879">
    <property type="entry name" value="SMAD/FHA domain"/>
    <property type="match status" value="1"/>
</dbReference>
<name>A0A1X7GJH6_9SPHN</name>
<dbReference type="PANTHER" id="PTHR35038">
    <property type="entry name" value="DISSIMILATORY SULFITE REDUCTASE SIRA"/>
    <property type="match status" value="1"/>
</dbReference>
<keyword evidence="10" id="KW-0812">Transmembrane</keyword>
<gene>
    <name evidence="12" type="ORF">SAMN06295910_1942</name>
</gene>
<feature type="transmembrane region" description="Helical" evidence="10">
    <location>
        <begin position="142"/>
        <end position="160"/>
    </location>
</feature>
<keyword evidence="8" id="KW-0408">Iron</keyword>
<dbReference type="Pfam" id="PF00498">
    <property type="entry name" value="FHA"/>
    <property type="match status" value="1"/>
</dbReference>
<dbReference type="CDD" id="cd08168">
    <property type="entry name" value="Cytochrom_C3"/>
    <property type="match status" value="1"/>
</dbReference>
<protein>
    <submittedName>
        <fullName evidence="12">FHA domain-containing protein</fullName>
    </submittedName>
</protein>
<keyword evidence="6" id="KW-0732">Signal</keyword>
<feature type="region of interest" description="Disordered" evidence="9">
    <location>
        <begin position="598"/>
        <end position="617"/>
    </location>
</feature>
<dbReference type="Gene3D" id="2.60.200.20">
    <property type="match status" value="1"/>
</dbReference>
<dbReference type="SUPFAM" id="SSF48695">
    <property type="entry name" value="Multiheme cytochromes"/>
    <property type="match status" value="1"/>
</dbReference>
<evidence type="ECO:0000256" key="4">
    <source>
        <dbReference type="ARBA" id="ARBA00022617"/>
    </source>
</evidence>
<dbReference type="EMBL" id="LT840185">
    <property type="protein sequence ID" value="SMF70753.1"/>
    <property type="molecule type" value="Genomic_DNA"/>
</dbReference>
<evidence type="ECO:0000256" key="6">
    <source>
        <dbReference type="ARBA" id="ARBA00022729"/>
    </source>
</evidence>
<evidence type="ECO:0000256" key="10">
    <source>
        <dbReference type="SAM" id="Phobius"/>
    </source>
</evidence>